<dbReference type="Pfam" id="PF25150">
    <property type="entry name" value="TPR_Trm732"/>
    <property type="match status" value="1"/>
</dbReference>
<dbReference type="InterPro" id="IPR019442">
    <property type="entry name" value="THADA/TRM732_DUF2428"/>
</dbReference>
<dbReference type="InterPro" id="IPR056843">
    <property type="entry name" value="THADA-like_TPR"/>
</dbReference>
<dbReference type="Pfam" id="PF25151">
    <property type="entry name" value="TPR_Trm732_C"/>
    <property type="match status" value="1"/>
</dbReference>
<dbReference type="Pfam" id="PF26523">
    <property type="entry name" value="Trm732_C"/>
    <property type="match status" value="1"/>
</dbReference>
<protein>
    <recommendedName>
        <fullName evidence="8">DUF2428 domain-containing protein</fullName>
    </recommendedName>
</protein>
<dbReference type="EMBL" id="JAWRVG010000016">
    <property type="protein sequence ID" value="KAK4074799.1"/>
    <property type="molecule type" value="Genomic_DNA"/>
</dbReference>
<dbReference type="InterPro" id="IPR016024">
    <property type="entry name" value="ARM-type_fold"/>
</dbReference>
<dbReference type="InterPro" id="IPR056842">
    <property type="entry name" value="THADA-like_TPR_C"/>
</dbReference>
<name>A0AAE1IG52_9HYPO</name>
<evidence type="ECO:0000256" key="2">
    <source>
        <dbReference type="ARBA" id="ARBA00022694"/>
    </source>
</evidence>
<evidence type="ECO:0000313" key="7">
    <source>
        <dbReference type="Proteomes" id="UP001273209"/>
    </source>
</evidence>
<dbReference type="PANTHER" id="PTHR14387:SF0">
    <property type="entry name" value="DUF2428 DOMAIN-CONTAINING PROTEIN"/>
    <property type="match status" value="1"/>
</dbReference>
<dbReference type="SUPFAM" id="SSF48371">
    <property type="entry name" value="ARM repeat"/>
    <property type="match status" value="1"/>
</dbReference>
<dbReference type="GO" id="GO:0030488">
    <property type="term" value="P:tRNA methylation"/>
    <property type="evidence" value="ECO:0007669"/>
    <property type="project" value="TreeGrafter"/>
</dbReference>
<feature type="domain" description="tRNA (32-2'-O)-methyltransferase regulator THADA-like C-terminal TPR repeats region" evidence="5">
    <location>
        <begin position="914"/>
        <end position="1069"/>
    </location>
</feature>
<reference evidence="6" key="1">
    <citation type="submission" date="2023-11" db="EMBL/GenBank/DDBJ databases">
        <title>The genome sequences of three competitors of mushroom-forming fungi.</title>
        <authorList>
            <person name="Beijen E."/>
            <person name="Ohm R.A."/>
        </authorList>
    </citation>
    <scope>NUCLEOTIDE SEQUENCE</scope>
    <source>
        <strain evidence="6">CBS 100526</strain>
    </source>
</reference>
<comment type="similarity">
    <text evidence="1">Belongs to the THADA family.</text>
</comment>
<dbReference type="GO" id="GO:0005829">
    <property type="term" value="C:cytosol"/>
    <property type="evidence" value="ECO:0007669"/>
    <property type="project" value="TreeGrafter"/>
</dbReference>
<feature type="domain" description="DUF2428" evidence="3">
    <location>
        <begin position="672"/>
        <end position="912"/>
    </location>
</feature>
<comment type="caution">
    <text evidence="6">The sequence shown here is derived from an EMBL/GenBank/DDBJ whole genome shotgun (WGS) entry which is preliminary data.</text>
</comment>
<evidence type="ECO:0000259" key="4">
    <source>
        <dbReference type="Pfam" id="PF25150"/>
    </source>
</evidence>
<evidence type="ECO:0008006" key="8">
    <source>
        <dbReference type="Google" id="ProtNLM"/>
    </source>
</evidence>
<accession>A0AAE1IG52</accession>
<gene>
    <name evidence="6" type="ORF">Triagg1_4948</name>
</gene>
<dbReference type="Pfam" id="PF10350">
    <property type="entry name" value="DUF2428"/>
    <property type="match status" value="1"/>
</dbReference>
<organism evidence="6 7">
    <name type="scientific">Trichoderma aggressivum f. europaeum</name>
    <dbReference type="NCBI Taxonomy" id="173218"/>
    <lineage>
        <taxon>Eukaryota</taxon>
        <taxon>Fungi</taxon>
        <taxon>Dikarya</taxon>
        <taxon>Ascomycota</taxon>
        <taxon>Pezizomycotina</taxon>
        <taxon>Sordariomycetes</taxon>
        <taxon>Hypocreomycetidae</taxon>
        <taxon>Hypocreales</taxon>
        <taxon>Hypocreaceae</taxon>
        <taxon>Trichoderma</taxon>
    </lineage>
</organism>
<keyword evidence="2" id="KW-0819">tRNA processing</keyword>
<sequence>MPSRLIPEHVDLLGNPTPVMKWLGEQDVGSQQSYASNIFDTILGEAAQPRSVSGNACVRLCGFVERVSKSESEPLQLWAFSQDVALRLYDFYIDWNEFDHHRSMRLVLDLIAQLLRRNPDKKAALVIRDLLLDNLVSIVIGRSTKPVAKSALKTLDYFLAKGVFNLDDVKATHLSYHQELSQAADIEIWSVFTAELLQWTRLHFICPAAGKFIVSLCRALRQRGHEDSTGLSIDTWHRWLLEFLAQEPSLLENFKNYIFLPLFKVDRPEGLRLLQKVNQHESSSSATLANDEFDASALLTLAALETGKKVGLVEEPYLGSDQSNEDNTSITLRENALESVLTHPSHEVRTSALSLLISSPSTTRPYSATTLDLLKRHLATYFADPDAKFRVDVCARVRDMFKRVRGAISILKKSIPRAKAKARKNASKEMTSTAGQQALYRTNIISWPESELVYCLGYHEKFLHWYLGFLRDELSPTTSYQRHITSLKSLISILRMEGDSPKTWETPEDQQLFFDYFDGKWLRALADLVMDPFDDVRDTASLALAQLFADNRYGKFTLYSTKANQRPSGQLEELLHRAEKVSIRTARADHSDGVARASQLLYKFLDTEDERLSLLSKLVDTLDHKISRAEADLGQAVLEQPLHSTFASLCFTWQAVSEKKLSKSEAESASALQDRMIDCCERVWKAVRDVLCDDSPEGHLPEEMEDTEGLDTKGLLSYSFRAIHESSNLMRTIASSMRNRSREGLITPSRKAFETIGNLAFEQLANLRHRGAFTTVAATFATCCQLTKHLDPVEGEVSLLNIWYKGTLNEIFTQRSTTRRSAGIPSMMTGILSTNAADPSFEDAMARLIEIASIEARVVETDGSNLPQVHAYNCLKDIFKNSLLTSMGNKSEKYLPQCLELAASGLRSEVWAIRNCGLIFLRSLIDSLFGSQESKAMIEAGWDGKANRIPYHRYPNLPTVLESLLKSGHKMVTSANATSSAESVFPALDIIRRAGPPNLLRDEIQVHVAAYLLSPVWHVREIAARTLCSCLLHDKWLGVVQDLIHKSLNDKTVNRKNHVHGVLLSLKFLVERFSEVAPDRLIADLPELTAFLESSHIDSIYVDCPDIIAAYLEVINMIWMSQISKSQPLQPPKVLVPTANGSALLKAQSIISRILSLSQTKEPVGQVKDLLRESRVGADTMVAALESIQKLWHSASTPDHIRIALCDLYIDVCLRTCFMEPQVVAIENLVELINQLITEDKLGSLPIASLMDMWTMLPQRPLNPSLSNAIVRASGCIVAAMNHTKRLSTPALRSWGEMVADAGSDDKVSPKPTSSFSIDLEDWIKMLTYRQSFDTRFAAAQSLCSFFSVIGSSCTSEEYLPVIIALYDALNDDDDEVREAGSAAARSILGQNLAPLEASGRLLQWLAQHFGSSAEFKAIVASRITGHRASVAIDQPWGSPAAQLDAALKSDDSLFAVEEQNLFIDEVREANRWAAVFQNLAWDEKSPGDAKILGKLDEWICDGLAQMQQLIKQEDGPLGWASNPHVFAIGTNILRGAVTLKRGHGTEKLRQAVDDIKELLRLPEHDRVSKLLVEPLEEN</sequence>
<keyword evidence="7" id="KW-1185">Reference proteome</keyword>
<evidence type="ECO:0000313" key="6">
    <source>
        <dbReference type="EMBL" id="KAK4074799.1"/>
    </source>
</evidence>
<dbReference type="GeneID" id="87919312"/>
<feature type="domain" description="tRNA (32-2'-O)-methyltransferase regulator THADA-like TPR repeats region" evidence="4">
    <location>
        <begin position="234"/>
        <end position="538"/>
    </location>
</feature>
<dbReference type="Proteomes" id="UP001273209">
    <property type="component" value="Unassembled WGS sequence"/>
</dbReference>
<dbReference type="InterPro" id="IPR011989">
    <property type="entry name" value="ARM-like"/>
</dbReference>
<dbReference type="InterPro" id="IPR051954">
    <property type="entry name" value="tRNA_methyltransferase_THADA"/>
</dbReference>
<dbReference type="PANTHER" id="PTHR14387">
    <property type="entry name" value="THADA/DEATH RECEPTOR INTERACTING PROTEIN"/>
    <property type="match status" value="1"/>
</dbReference>
<dbReference type="RefSeq" id="XP_062756129.1">
    <property type="nucleotide sequence ID" value="XM_062899407.1"/>
</dbReference>
<evidence type="ECO:0000259" key="3">
    <source>
        <dbReference type="Pfam" id="PF10350"/>
    </source>
</evidence>
<dbReference type="Gene3D" id="1.25.10.10">
    <property type="entry name" value="Leucine-rich Repeat Variant"/>
    <property type="match status" value="1"/>
</dbReference>
<proteinExistence type="inferred from homology"/>
<evidence type="ECO:0000259" key="5">
    <source>
        <dbReference type="Pfam" id="PF25151"/>
    </source>
</evidence>
<evidence type="ECO:0000256" key="1">
    <source>
        <dbReference type="ARBA" id="ARBA00010409"/>
    </source>
</evidence>